<evidence type="ECO:0000313" key="1">
    <source>
        <dbReference type="EMBL" id="KAJ2934310.1"/>
    </source>
</evidence>
<reference evidence="1" key="1">
    <citation type="submission" date="2022-06" db="EMBL/GenBank/DDBJ databases">
        <title>Genome Sequence of Candolleomyces eurysporus.</title>
        <authorList>
            <person name="Buettner E."/>
        </authorList>
    </citation>
    <scope>NUCLEOTIDE SEQUENCE</scope>
    <source>
        <strain evidence="1">VTCC 930004</strain>
    </source>
</reference>
<feature type="non-terminal residue" evidence="1">
    <location>
        <position position="1"/>
    </location>
</feature>
<dbReference type="OrthoDB" id="3201641at2759"/>
<dbReference type="Proteomes" id="UP001140091">
    <property type="component" value="Unassembled WGS sequence"/>
</dbReference>
<comment type="caution">
    <text evidence="1">The sequence shown here is derived from an EMBL/GenBank/DDBJ whole genome shotgun (WGS) entry which is preliminary data.</text>
</comment>
<dbReference type="EMBL" id="JANBPK010000720">
    <property type="protein sequence ID" value="KAJ2934310.1"/>
    <property type="molecule type" value="Genomic_DNA"/>
</dbReference>
<name>A0A9W8MJJ3_9AGAR</name>
<gene>
    <name evidence="1" type="ORF">H1R20_g2767</name>
</gene>
<accession>A0A9W8MJJ3</accession>
<protein>
    <submittedName>
        <fullName evidence="1">Uncharacterized protein</fullName>
    </submittedName>
</protein>
<organism evidence="1 2">
    <name type="scientific">Candolleomyces eurysporus</name>
    <dbReference type="NCBI Taxonomy" id="2828524"/>
    <lineage>
        <taxon>Eukaryota</taxon>
        <taxon>Fungi</taxon>
        <taxon>Dikarya</taxon>
        <taxon>Basidiomycota</taxon>
        <taxon>Agaricomycotina</taxon>
        <taxon>Agaricomycetes</taxon>
        <taxon>Agaricomycetidae</taxon>
        <taxon>Agaricales</taxon>
        <taxon>Agaricineae</taxon>
        <taxon>Psathyrellaceae</taxon>
        <taxon>Candolleomyces</taxon>
    </lineage>
</organism>
<keyword evidence="2" id="KW-1185">Reference proteome</keyword>
<evidence type="ECO:0000313" key="2">
    <source>
        <dbReference type="Proteomes" id="UP001140091"/>
    </source>
</evidence>
<dbReference type="Gene3D" id="3.30.450.30">
    <property type="entry name" value="Dynein light chain 2a, cytoplasmic"/>
    <property type="match status" value="1"/>
</dbReference>
<proteinExistence type="predicted"/>
<dbReference type="AlphaFoldDB" id="A0A9W8MJJ3"/>
<sequence length="163" mass="18084">MLMLSKLHNILSRVLDFPDLHTAVLLTVSGELISYAADINRPKDEIRVVVGLAGEVWQETREQEYGMVESEKFGRIVVVPIDDDVEPTDGVNEDDVENKPARQPLMLLALNATDTVDWEDLQEKGFVIAAHLSKPLSRFGELLKVKPIPPTPSALSPTSVRSK</sequence>
<dbReference type="SUPFAM" id="SSF103196">
    <property type="entry name" value="Roadblock/LC7 domain"/>
    <property type="match status" value="1"/>
</dbReference>